<dbReference type="Gene3D" id="1.25.40.20">
    <property type="entry name" value="Ankyrin repeat-containing domain"/>
    <property type="match status" value="1"/>
</dbReference>
<evidence type="ECO:0000313" key="1">
    <source>
        <dbReference type="EMBL" id="KXZ44414.1"/>
    </source>
</evidence>
<name>A0A150G3L1_GONPE</name>
<evidence type="ECO:0000313" key="2">
    <source>
        <dbReference type="Proteomes" id="UP000075714"/>
    </source>
</evidence>
<dbReference type="AlphaFoldDB" id="A0A150G3L1"/>
<dbReference type="Proteomes" id="UP000075714">
    <property type="component" value="Unassembled WGS sequence"/>
</dbReference>
<dbReference type="InterPro" id="IPR052050">
    <property type="entry name" value="SecEffector_AnkRepeat"/>
</dbReference>
<protein>
    <submittedName>
        <fullName evidence="1">Uncharacterized protein</fullName>
    </submittedName>
</protein>
<reference evidence="2" key="1">
    <citation type="journal article" date="2016" name="Nat. Commun.">
        <title>The Gonium pectorale genome demonstrates co-option of cell cycle regulation during the evolution of multicellularity.</title>
        <authorList>
            <person name="Hanschen E.R."/>
            <person name="Marriage T.N."/>
            <person name="Ferris P.J."/>
            <person name="Hamaji T."/>
            <person name="Toyoda A."/>
            <person name="Fujiyama A."/>
            <person name="Neme R."/>
            <person name="Noguchi H."/>
            <person name="Minakuchi Y."/>
            <person name="Suzuki M."/>
            <person name="Kawai-Toyooka H."/>
            <person name="Smith D.R."/>
            <person name="Sparks H."/>
            <person name="Anderson J."/>
            <person name="Bakaric R."/>
            <person name="Luria V."/>
            <person name="Karger A."/>
            <person name="Kirschner M.W."/>
            <person name="Durand P.M."/>
            <person name="Michod R.E."/>
            <person name="Nozaki H."/>
            <person name="Olson B.J."/>
        </authorList>
    </citation>
    <scope>NUCLEOTIDE SEQUENCE [LARGE SCALE GENOMIC DNA]</scope>
    <source>
        <strain evidence="2">NIES-2863</strain>
    </source>
</reference>
<sequence>MDLLGLIEVAAGSSTPDWQSKVVWLEDQYNRCRIGGGSGEGGGDGACARAAGPGVTAAAAGCAHDAAARLAWLLARGYFADGSAVHAALRAGNAEALRLLLAGSAAAAVGAGAPSTAFLPGPVMMAVDAGHQEALQVLHSHGRSPLDVDKGLLASACRRAATRGHLQLLAWLLGLYGGPRAPAARELLPGLTEAAAQSGSVELLAWLVGQCGGPLNKRVFLAAAAAGCAEALEWLAARGCVMGGKGNAYVRAARNGDLATLRCLAQLRVPWGPGGSVFSRCAGGNAFAPCARPVLAFLLELGCPVDWDEAMAAAEDRADGVPAWLAERRAAAAAEEELAAAPRWCGLGRALRRLLGGCGAGRGRGGRDCDTAGPASRGCARRRARGARWLD</sequence>
<comment type="caution">
    <text evidence="1">The sequence shown here is derived from an EMBL/GenBank/DDBJ whole genome shotgun (WGS) entry which is preliminary data.</text>
</comment>
<dbReference type="PANTHER" id="PTHR46586:SF3">
    <property type="entry name" value="ANKYRIN REPEAT-CONTAINING PROTEIN"/>
    <property type="match status" value="1"/>
</dbReference>
<dbReference type="EMBL" id="LSYV01000069">
    <property type="protein sequence ID" value="KXZ44414.1"/>
    <property type="molecule type" value="Genomic_DNA"/>
</dbReference>
<proteinExistence type="predicted"/>
<dbReference type="PANTHER" id="PTHR46586">
    <property type="entry name" value="ANKYRIN REPEAT-CONTAINING PROTEIN"/>
    <property type="match status" value="1"/>
</dbReference>
<accession>A0A150G3L1</accession>
<keyword evidence="2" id="KW-1185">Reference proteome</keyword>
<dbReference type="SUPFAM" id="SSF48403">
    <property type="entry name" value="Ankyrin repeat"/>
    <property type="match status" value="1"/>
</dbReference>
<gene>
    <name evidence="1" type="ORF">GPECTOR_68g386</name>
</gene>
<dbReference type="InterPro" id="IPR036770">
    <property type="entry name" value="Ankyrin_rpt-contain_sf"/>
</dbReference>
<organism evidence="1 2">
    <name type="scientific">Gonium pectorale</name>
    <name type="common">Green alga</name>
    <dbReference type="NCBI Taxonomy" id="33097"/>
    <lineage>
        <taxon>Eukaryota</taxon>
        <taxon>Viridiplantae</taxon>
        <taxon>Chlorophyta</taxon>
        <taxon>core chlorophytes</taxon>
        <taxon>Chlorophyceae</taxon>
        <taxon>CS clade</taxon>
        <taxon>Chlamydomonadales</taxon>
        <taxon>Volvocaceae</taxon>
        <taxon>Gonium</taxon>
    </lineage>
</organism>